<gene>
    <name evidence="1" type="ORF">L6452_15136</name>
</gene>
<reference evidence="1 2" key="2">
    <citation type="journal article" date="2022" name="Mol. Ecol. Resour.">
        <title>The genomes of chicory, endive, great burdock and yacon provide insights into Asteraceae paleo-polyploidization history and plant inulin production.</title>
        <authorList>
            <person name="Fan W."/>
            <person name="Wang S."/>
            <person name="Wang H."/>
            <person name="Wang A."/>
            <person name="Jiang F."/>
            <person name="Liu H."/>
            <person name="Zhao H."/>
            <person name="Xu D."/>
            <person name="Zhang Y."/>
        </authorList>
    </citation>
    <scope>NUCLEOTIDE SEQUENCE [LARGE SCALE GENOMIC DNA]</scope>
    <source>
        <strain evidence="2">cv. Niubang</strain>
    </source>
</reference>
<sequence>MFSFIHTSLLVLTGILLWWWYSTHIQRKKLPPGPYPLPIIGNLHLLGNLPHRALHKLSQKYGSIMSIRLGSVNAVIVSSPDAAKLFLGTHDAMFASRPKVQLSKYLYHGNKGILLSEYGEYWRNIRKFCIVELLSAAKLYGFAGMRKEEIGLMVEEIRVASMTHQVVNLSKTVGSLIEGMTCRMLFGRKNDETFIFSRLTDEFAELLGTFNLADYVPMLAPFDIQGLTQRFKSFGKDVDEMLEALITEHEEYKITKVQNHDQMNFIKILLSVKNKYSITHDNLSITIDRSSMKPILLDMVAGIIHTSKTSIEWVLSALIKHPRVMKKLQNELAIVVGDKRMVEETDLAKLNYLHMVVKETFRLYPVAPLLMPHKSTDDIIINGYDIPKHTHVFVNVWAFGHDPEVWSENWAEFLPERFLESEIDFRGPDFRLMQFSTGRRGCPAMSLALLNIYLAVSNLIHCFDWVLQIGMTPTDLDMNEKYVTTMAKVKPLLVVPTYRMGILSI</sequence>
<reference evidence="2" key="1">
    <citation type="journal article" date="2022" name="Mol. Ecol. Resour.">
        <title>The genomes of chicory, endive, great burdock and yacon provide insights into Asteraceae palaeo-polyploidization history and plant inulin production.</title>
        <authorList>
            <person name="Fan W."/>
            <person name="Wang S."/>
            <person name="Wang H."/>
            <person name="Wang A."/>
            <person name="Jiang F."/>
            <person name="Liu H."/>
            <person name="Zhao H."/>
            <person name="Xu D."/>
            <person name="Zhang Y."/>
        </authorList>
    </citation>
    <scope>NUCLEOTIDE SEQUENCE [LARGE SCALE GENOMIC DNA]</scope>
    <source>
        <strain evidence="2">cv. Niubang</strain>
    </source>
</reference>
<accession>A0ACB9CMS8</accession>
<protein>
    <submittedName>
        <fullName evidence="1">Uncharacterized protein</fullName>
    </submittedName>
</protein>
<comment type="caution">
    <text evidence="1">The sequence shown here is derived from an EMBL/GenBank/DDBJ whole genome shotgun (WGS) entry which is preliminary data.</text>
</comment>
<organism evidence="1 2">
    <name type="scientific">Arctium lappa</name>
    <name type="common">Greater burdock</name>
    <name type="synonym">Lappa major</name>
    <dbReference type="NCBI Taxonomy" id="4217"/>
    <lineage>
        <taxon>Eukaryota</taxon>
        <taxon>Viridiplantae</taxon>
        <taxon>Streptophyta</taxon>
        <taxon>Embryophyta</taxon>
        <taxon>Tracheophyta</taxon>
        <taxon>Spermatophyta</taxon>
        <taxon>Magnoliopsida</taxon>
        <taxon>eudicotyledons</taxon>
        <taxon>Gunneridae</taxon>
        <taxon>Pentapetalae</taxon>
        <taxon>asterids</taxon>
        <taxon>campanulids</taxon>
        <taxon>Asterales</taxon>
        <taxon>Asteraceae</taxon>
        <taxon>Carduoideae</taxon>
        <taxon>Cardueae</taxon>
        <taxon>Arctiinae</taxon>
        <taxon>Arctium</taxon>
    </lineage>
</organism>
<keyword evidence="2" id="KW-1185">Reference proteome</keyword>
<dbReference type="Proteomes" id="UP001055879">
    <property type="component" value="Linkage Group LG04"/>
</dbReference>
<evidence type="ECO:0000313" key="2">
    <source>
        <dbReference type="Proteomes" id="UP001055879"/>
    </source>
</evidence>
<evidence type="ECO:0000313" key="1">
    <source>
        <dbReference type="EMBL" id="KAI3735629.1"/>
    </source>
</evidence>
<proteinExistence type="predicted"/>
<name>A0ACB9CMS8_ARCLA</name>
<dbReference type="EMBL" id="CM042050">
    <property type="protein sequence ID" value="KAI3735629.1"/>
    <property type="molecule type" value="Genomic_DNA"/>
</dbReference>